<feature type="non-terminal residue" evidence="2">
    <location>
        <position position="78"/>
    </location>
</feature>
<name>A0A1Y5ID33_OSTTA</name>
<feature type="chain" id="PRO_5012238234" description="Secreted protein" evidence="1">
    <location>
        <begin position="18"/>
        <end position="78"/>
    </location>
</feature>
<keyword evidence="1" id="KW-0732">Signal</keyword>
<accession>A0A1Y5ID33</accession>
<feature type="signal peptide" evidence="1">
    <location>
        <begin position="1"/>
        <end position="17"/>
    </location>
</feature>
<evidence type="ECO:0000313" key="2">
    <source>
        <dbReference type="EMBL" id="OUS45072.1"/>
    </source>
</evidence>
<protein>
    <recommendedName>
        <fullName evidence="3">Secreted protein</fullName>
    </recommendedName>
</protein>
<sequence>MRNELLRLSLLFLPARAATTKRSTRRPTRSSDLTHPGETLVCEQVWVGMGLITVRRQGDAVSEVTNKLESAIKRTKHD</sequence>
<proteinExistence type="predicted"/>
<organism evidence="2">
    <name type="scientific">Ostreococcus tauri</name>
    <name type="common">Marine green alga</name>
    <dbReference type="NCBI Taxonomy" id="70448"/>
    <lineage>
        <taxon>Eukaryota</taxon>
        <taxon>Viridiplantae</taxon>
        <taxon>Chlorophyta</taxon>
        <taxon>Mamiellophyceae</taxon>
        <taxon>Mamiellales</taxon>
        <taxon>Bathycoccaceae</taxon>
        <taxon>Ostreococcus</taxon>
    </lineage>
</organism>
<dbReference type="EMBL" id="KZ155791">
    <property type="protein sequence ID" value="OUS45072.1"/>
    <property type="molecule type" value="Genomic_DNA"/>
</dbReference>
<evidence type="ECO:0008006" key="3">
    <source>
        <dbReference type="Google" id="ProtNLM"/>
    </source>
</evidence>
<reference evidence="2" key="1">
    <citation type="submission" date="2017-04" db="EMBL/GenBank/DDBJ databases">
        <title>Population genomics of picophytoplankton unveils novel chromosome hypervariability.</title>
        <authorList>
            <consortium name="DOE Joint Genome Institute"/>
            <person name="Blanc-Mathieu R."/>
            <person name="Krasovec M."/>
            <person name="Hebrard M."/>
            <person name="Yau S."/>
            <person name="Desgranges E."/>
            <person name="Martin J."/>
            <person name="Schackwitz W."/>
            <person name="Kuo A."/>
            <person name="Salin G."/>
            <person name="Donnadieu C."/>
            <person name="Desdevises Y."/>
            <person name="Sanchez-Ferandin S."/>
            <person name="Moreau H."/>
            <person name="Rivals E."/>
            <person name="Grigoriev I.V."/>
            <person name="Grimsley N."/>
            <person name="Eyre-Walker A."/>
            <person name="Piganeau G."/>
        </authorList>
    </citation>
    <scope>NUCLEOTIDE SEQUENCE [LARGE SCALE GENOMIC DNA]</scope>
    <source>
        <strain evidence="2">RCC 1115</strain>
    </source>
</reference>
<gene>
    <name evidence="2" type="ORF">BE221DRAFT_193242</name>
</gene>
<dbReference type="AlphaFoldDB" id="A0A1Y5ID33"/>
<evidence type="ECO:0000256" key="1">
    <source>
        <dbReference type="SAM" id="SignalP"/>
    </source>
</evidence>
<dbReference type="Proteomes" id="UP000195557">
    <property type="component" value="Unassembled WGS sequence"/>
</dbReference>